<evidence type="ECO:0000313" key="1">
    <source>
        <dbReference type="EMBL" id="CAD8870507.1"/>
    </source>
</evidence>
<accession>A0A7S1FJQ0</accession>
<gene>
    <name evidence="1" type="ORF">NSCI0253_LOCUS44864</name>
</gene>
<name>A0A7S1FJQ0_NOCSC</name>
<dbReference type="EMBL" id="HBFQ01063398">
    <property type="protein sequence ID" value="CAD8870507.1"/>
    <property type="molecule type" value="Transcribed_RNA"/>
</dbReference>
<reference evidence="1" key="1">
    <citation type="submission" date="2021-01" db="EMBL/GenBank/DDBJ databases">
        <authorList>
            <person name="Corre E."/>
            <person name="Pelletier E."/>
            <person name="Niang G."/>
            <person name="Scheremetjew M."/>
            <person name="Finn R."/>
            <person name="Kale V."/>
            <person name="Holt S."/>
            <person name="Cochrane G."/>
            <person name="Meng A."/>
            <person name="Brown T."/>
            <person name="Cohen L."/>
        </authorList>
    </citation>
    <scope>NUCLEOTIDE SEQUENCE</scope>
</reference>
<organism evidence="1">
    <name type="scientific">Noctiluca scintillans</name>
    <name type="common">Sea sparkle</name>
    <name type="synonym">Red tide dinoflagellate</name>
    <dbReference type="NCBI Taxonomy" id="2966"/>
    <lineage>
        <taxon>Eukaryota</taxon>
        <taxon>Sar</taxon>
        <taxon>Alveolata</taxon>
        <taxon>Dinophyceae</taxon>
        <taxon>Noctilucales</taxon>
        <taxon>Noctilucaceae</taxon>
        <taxon>Noctiluca</taxon>
    </lineage>
</organism>
<sequence length="101" mass="11211">MRGRLITNCQHVELMPADSEHLWAKGASLSFQNPHAALLSGAQHGALLHAAVEVVRRIAIRELPVIEADVVQFRVFEEFRLAFDAVMRARAPNMQLVAVTV</sequence>
<proteinExistence type="predicted"/>
<dbReference type="AlphaFoldDB" id="A0A7S1FJQ0"/>
<protein>
    <submittedName>
        <fullName evidence="1">Uncharacterized protein</fullName>
    </submittedName>
</protein>